<keyword evidence="3 9" id="KW-0997">Cell inner membrane</keyword>
<keyword evidence="8 9" id="KW-0131">Cell cycle</keyword>
<dbReference type="STRING" id="690417.IC63_04125"/>
<keyword evidence="2 9" id="KW-1003">Cell membrane</keyword>
<organism evidence="12 13">
    <name type="scientific">Paracoccus sphaerophysae</name>
    <dbReference type="NCBI Taxonomy" id="690417"/>
    <lineage>
        <taxon>Bacteria</taxon>
        <taxon>Pseudomonadati</taxon>
        <taxon>Pseudomonadota</taxon>
        <taxon>Alphaproteobacteria</taxon>
        <taxon>Rhodobacterales</taxon>
        <taxon>Paracoccaceae</taxon>
        <taxon>Paracoccus</taxon>
    </lineage>
</organism>
<keyword evidence="13" id="KW-1185">Reference proteome</keyword>
<feature type="transmembrane region" description="Helical" evidence="9">
    <location>
        <begin position="54"/>
        <end position="73"/>
    </location>
</feature>
<reference evidence="12 13" key="1">
    <citation type="submission" date="2014-09" db="EMBL/GenBank/DDBJ databases">
        <authorList>
            <person name="McGinnis J.M."/>
            <person name="Wolfgang W.J."/>
        </authorList>
    </citation>
    <scope>NUCLEOTIDE SEQUENCE [LARGE SCALE GENOMIC DNA]</scope>
    <source>
        <strain evidence="12 13">HAMBI 3106</strain>
    </source>
</reference>
<dbReference type="GO" id="GO:0005886">
    <property type="term" value="C:plasma membrane"/>
    <property type="evidence" value="ECO:0007669"/>
    <property type="project" value="UniProtKB-SubCell"/>
</dbReference>
<dbReference type="GO" id="GO:0032153">
    <property type="term" value="C:cell division site"/>
    <property type="evidence" value="ECO:0007669"/>
    <property type="project" value="UniProtKB-UniRule"/>
</dbReference>
<evidence type="ECO:0000256" key="7">
    <source>
        <dbReference type="ARBA" id="ARBA00023136"/>
    </source>
</evidence>
<dbReference type="PANTHER" id="PTHR35851">
    <property type="entry name" value="CELL DIVISION PROTEIN FTSQ"/>
    <property type="match status" value="1"/>
</dbReference>
<dbReference type="PANTHER" id="PTHR35851:SF1">
    <property type="entry name" value="CELL DIVISION PROTEIN FTSQ"/>
    <property type="match status" value="1"/>
</dbReference>
<feature type="domain" description="POTRA" evidence="11">
    <location>
        <begin position="98"/>
        <end position="166"/>
    </location>
</feature>
<evidence type="ECO:0000256" key="10">
    <source>
        <dbReference type="SAM" id="MobiDB-lite"/>
    </source>
</evidence>
<feature type="region of interest" description="Disordered" evidence="10">
    <location>
        <begin position="1"/>
        <end position="35"/>
    </location>
</feature>
<dbReference type="GO" id="GO:0043093">
    <property type="term" value="P:FtsZ-dependent cytokinesis"/>
    <property type="evidence" value="ECO:0007669"/>
    <property type="project" value="UniProtKB-UniRule"/>
</dbReference>
<dbReference type="PROSITE" id="PS51779">
    <property type="entry name" value="POTRA"/>
    <property type="match status" value="1"/>
</dbReference>
<comment type="caution">
    <text evidence="12">The sequence shown here is derived from an EMBL/GenBank/DDBJ whole genome shotgun (WGS) entry which is preliminary data.</text>
</comment>
<comment type="function">
    <text evidence="9">Essential cell division protein.</text>
</comment>
<evidence type="ECO:0000256" key="2">
    <source>
        <dbReference type="ARBA" id="ARBA00022475"/>
    </source>
</evidence>
<sequence length="346" mass="37713">MHRQGPQNVAHRLAPVRRAGARPQPAGAPRREPGPSRLAYRLNRMWLRPLYRRLFRLGLPAFLVCMVAGLYLADDTRRANLSGGLTAMVDRIQSRDAFMVKTMQIEGASAAVDKGLRAMLPVTLPASSFDIDLPALRTQIELLDAVEHVDLRIKPGGILSAVVTERQPAVLWRHARGIELMDRTGHRVASVTSRDLRSDLPVIAGEGAGERAAEALALIGAAGPILPRLRGLERMGERRWDLVLDRGQRIMLPADRPLPALEHALSLDRADGLLSRDVIAVDLRDPQRPVLRIGLTAQNRLRRAQGLPELGPDGREIEPEDDAPAAGAAATGKDTGKRGGRPARQG</sequence>
<evidence type="ECO:0000256" key="4">
    <source>
        <dbReference type="ARBA" id="ARBA00022618"/>
    </source>
</evidence>
<gene>
    <name evidence="9" type="primary">ftsQ</name>
    <name evidence="12" type="ORF">IC63_04125</name>
</gene>
<evidence type="ECO:0000256" key="9">
    <source>
        <dbReference type="HAMAP-Rule" id="MF_00911"/>
    </source>
</evidence>
<dbReference type="Pfam" id="PF03799">
    <property type="entry name" value="FtsQ_DivIB_C"/>
    <property type="match status" value="1"/>
</dbReference>
<reference evidence="12 13" key="2">
    <citation type="submission" date="2014-10" db="EMBL/GenBank/DDBJ databases">
        <title>Paracoccus sanguinis sp. nov., isolated from clinical specimens of New York State patients.</title>
        <authorList>
            <person name="Mingle L.A."/>
            <person name="Cole J.A."/>
            <person name="Lapierre P."/>
            <person name="Musser K.A."/>
        </authorList>
    </citation>
    <scope>NUCLEOTIDE SEQUENCE [LARGE SCALE GENOMIC DNA]</scope>
    <source>
        <strain evidence="12 13">HAMBI 3106</strain>
    </source>
</reference>
<dbReference type="HAMAP" id="MF_00911">
    <property type="entry name" value="FtsQ_subfam"/>
    <property type="match status" value="1"/>
</dbReference>
<dbReference type="AlphaFoldDB" id="A0A099FE21"/>
<evidence type="ECO:0000313" key="13">
    <source>
        <dbReference type="Proteomes" id="UP000029917"/>
    </source>
</evidence>
<comment type="subcellular location">
    <subcellularLocation>
        <location evidence="9">Cell inner membrane</location>
        <topology evidence="9">Single-pass type II membrane protein</topology>
    </subcellularLocation>
    <subcellularLocation>
        <location evidence="1">Membrane</location>
    </subcellularLocation>
    <text evidence="9">Localizes to the division septum.</text>
</comment>
<feature type="compositionally biased region" description="Low complexity" evidence="10">
    <location>
        <begin position="16"/>
        <end position="28"/>
    </location>
</feature>
<dbReference type="GO" id="GO:0090529">
    <property type="term" value="P:cell septum assembly"/>
    <property type="evidence" value="ECO:0007669"/>
    <property type="project" value="InterPro"/>
</dbReference>
<dbReference type="InterPro" id="IPR026579">
    <property type="entry name" value="FtsQ"/>
</dbReference>
<name>A0A099FE21_9RHOB</name>
<proteinExistence type="inferred from homology"/>
<keyword evidence="6 9" id="KW-1133">Transmembrane helix</keyword>
<comment type="similarity">
    <text evidence="9">Belongs to the FtsQ/DivIB family. FtsQ subfamily.</text>
</comment>
<evidence type="ECO:0000313" key="12">
    <source>
        <dbReference type="EMBL" id="KGJ08779.1"/>
    </source>
</evidence>
<accession>A0A099FE21</accession>
<dbReference type="Proteomes" id="UP000029917">
    <property type="component" value="Unassembled WGS sequence"/>
</dbReference>
<keyword evidence="4 9" id="KW-0132">Cell division</keyword>
<keyword evidence="5 9" id="KW-0812">Transmembrane</keyword>
<evidence type="ECO:0000256" key="6">
    <source>
        <dbReference type="ARBA" id="ARBA00022989"/>
    </source>
</evidence>
<dbReference type="InterPro" id="IPR005548">
    <property type="entry name" value="Cell_div_FtsQ/DivIB_C"/>
</dbReference>
<dbReference type="EMBL" id="JRKS01000007">
    <property type="protein sequence ID" value="KGJ08779.1"/>
    <property type="molecule type" value="Genomic_DNA"/>
</dbReference>
<evidence type="ECO:0000259" key="11">
    <source>
        <dbReference type="PROSITE" id="PS51779"/>
    </source>
</evidence>
<protein>
    <recommendedName>
        <fullName evidence="9">Cell division protein FtsQ</fullName>
    </recommendedName>
</protein>
<feature type="compositionally biased region" description="Low complexity" evidence="10">
    <location>
        <begin position="324"/>
        <end position="333"/>
    </location>
</feature>
<evidence type="ECO:0000256" key="5">
    <source>
        <dbReference type="ARBA" id="ARBA00022692"/>
    </source>
</evidence>
<evidence type="ECO:0000256" key="3">
    <source>
        <dbReference type="ARBA" id="ARBA00022519"/>
    </source>
</evidence>
<keyword evidence="7 9" id="KW-0472">Membrane</keyword>
<evidence type="ECO:0000256" key="1">
    <source>
        <dbReference type="ARBA" id="ARBA00004370"/>
    </source>
</evidence>
<dbReference type="InterPro" id="IPR034746">
    <property type="entry name" value="POTRA"/>
</dbReference>
<evidence type="ECO:0000256" key="8">
    <source>
        <dbReference type="ARBA" id="ARBA00023306"/>
    </source>
</evidence>
<feature type="region of interest" description="Disordered" evidence="10">
    <location>
        <begin position="304"/>
        <end position="346"/>
    </location>
</feature>